<feature type="transmembrane region" description="Helical" evidence="6">
    <location>
        <begin position="290"/>
        <end position="309"/>
    </location>
</feature>
<feature type="transmembrane region" description="Helical" evidence="6">
    <location>
        <begin position="195"/>
        <end position="217"/>
    </location>
</feature>
<dbReference type="GO" id="GO:0022857">
    <property type="term" value="F:transmembrane transporter activity"/>
    <property type="evidence" value="ECO:0007669"/>
    <property type="project" value="InterPro"/>
</dbReference>
<evidence type="ECO:0000313" key="7">
    <source>
        <dbReference type="EMBL" id="KEQ31373.1"/>
    </source>
</evidence>
<sequence length="491" mass="53217">MNAKSTIIAEPPAKAPKEIQLIPLAATVAIGAIIWFIPVPNGVKPEAWHLLAIFLATIFGIILKAASMGTLCMMAIALVALTGVLAPGDPGKSITLALKGFGDKVIWLIGISFFIARGFIKTGLGSRIAYVFIRLFGKSSLGLAYSLGAADLILAPAIPSNTARGGGIIYPIMKSMAISLGSFPDKQETHRKVGAYLTLNSYYMNLIASAMFLTGTASNPMCQKFAADLGIHISWMSWFWAAIIPGIASILIIPFLLYKIFPPELKKTTQAPAMAIEKLKEMGSITRNEILMLMAFVILLVLWVTGDLFKIDATTTAFIGLSILLLTQVLTWEDIKAEKGAWDTIVWFATLVMMAGALNELGFIPWFGKLIQQLLLELSWTVAFPIIIITYFFSHYLFASATAHVAAMYAALLAVGVAMGVPPMLLALMLGFTGSLFGTLTHYAHGPAPVFFGSTYVDIKQWWIMGLIIGVTLLVIWMGLGGIWWKIIGVY</sequence>
<feature type="transmembrane region" description="Helical" evidence="6">
    <location>
        <begin position="344"/>
        <end position="366"/>
    </location>
</feature>
<dbReference type="Pfam" id="PF00939">
    <property type="entry name" value="Na_sulph_symp"/>
    <property type="match status" value="1"/>
</dbReference>
<feature type="transmembrane region" description="Helical" evidence="6">
    <location>
        <begin position="315"/>
        <end position="332"/>
    </location>
</feature>
<dbReference type="NCBIfam" id="TIGR00785">
    <property type="entry name" value="dass"/>
    <property type="match status" value="1"/>
</dbReference>
<feature type="transmembrane region" description="Helical" evidence="6">
    <location>
        <begin position="100"/>
        <end position="120"/>
    </location>
</feature>
<dbReference type="EMBL" id="JNFF01000017">
    <property type="protein sequence ID" value="KEQ31373.1"/>
    <property type="molecule type" value="Genomic_DNA"/>
</dbReference>
<dbReference type="OrthoDB" id="1401038at2"/>
<evidence type="ECO:0000313" key="8">
    <source>
        <dbReference type="Proteomes" id="UP000028007"/>
    </source>
</evidence>
<comment type="subcellular location">
    <subcellularLocation>
        <location evidence="1">Membrane</location>
        <topology evidence="1">Multi-pass membrane protein</topology>
    </subcellularLocation>
</comment>
<feature type="transmembrane region" description="Helical" evidence="6">
    <location>
        <begin position="378"/>
        <end position="398"/>
    </location>
</feature>
<feature type="transmembrane region" description="Helical" evidence="6">
    <location>
        <begin position="21"/>
        <end position="41"/>
    </location>
</feature>
<dbReference type="InterPro" id="IPR001898">
    <property type="entry name" value="SLC13A/DASS"/>
</dbReference>
<feature type="transmembrane region" description="Helical" evidence="6">
    <location>
        <begin position="462"/>
        <end position="485"/>
    </location>
</feature>
<evidence type="ECO:0000256" key="1">
    <source>
        <dbReference type="ARBA" id="ARBA00004141"/>
    </source>
</evidence>
<evidence type="ECO:0000256" key="6">
    <source>
        <dbReference type="SAM" id="Phobius"/>
    </source>
</evidence>
<comment type="similarity">
    <text evidence="2">Belongs to the SLC13A/DASS transporter (TC 2.A.47) family. DIT1 subfamily.</text>
</comment>
<protein>
    <submittedName>
        <fullName evidence="7">2-oxoglutarate translocator</fullName>
    </submittedName>
</protein>
<dbReference type="RefSeq" id="WP_051759552.1">
    <property type="nucleotide sequence ID" value="NZ_JNFF01000017.1"/>
</dbReference>
<reference evidence="7 8" key="1">
    <citation type="journal article" date="1992" name="Int. J. Syst. Bacteriol.">
        <title>Sphingobacterium antarcticus sp. nov. a Psychrotrophic Bacterium from the Soils of Schirmacher Oasis, Antarctica.</title>
        <authorList>
            <person name="Shivaji S."/>
            <person name="Ray M.K."/>
            <person name="Rao N.S."/>
            <person name="Saiserr L."/>
            <person name="Jagannadham M.V."/>
            <person name="Kumar G.S."/>
            <person name="Reddy G."/>
            <person name="Bhargava P.M."/>
        </authorList>
    </citation>
    <scope>NUCLEOTIDE SEQUENCE [LARGE SCALE GENOMIC DNA]</scope>
    <source>
        <strain evidence="7 8">4BY</strain>
    </source>
</reference>
<feature type="transmembrane region" description="Helical" evidence="6">
    <location>
        <begin position="70"/>
        <end position="88"/>
    </location>
</feature>
<accession>A0A081PL00</accession>
<gene>
    <name evidence="7" type="ORF">N180_07760</name>
</gene>
<feature type="transmembrane region" description="Helical" evidence="6">
    <location>
        <begin position="410"/>
        <end position="432"/>
    </location>
</feature>
<comment type="caution">
    <text evidence="7">The sequence shown here is derived from an EMBL/GenBank/DDBJ whole genome shotgun (WGS) entry which is preliminary data.</text>
</comment>
<keyword evidence="5 6" id="KW-0472">Membrane</keyword>
<feature type="transmembrane region" description="Helical" evidence="6">
    <location>
        <begin position="47"/>
        <end position="63"/>
    </location>
</feature>
<feature type="transmembrane region" description="Helical" evidence="6">
    <location>
        <begin position="237"/>
        <end position="258"/>
    </location>
</feature>
<keyword evidence="4 6" id="KW-1133">Transmembrane helix</keyword>
<dbReference type="AlphaFoldDB" id="A0A081PL00"/>
<dbReference type="PANTHER" id="PTHR42826">
    <property type="entry name" value="DICARBOXYLATE TRANSPORTER 2.1, CHLOROPLASTIC"/>
    <property type="match status" value="1"/>
</dbReference>
<evidence type="ECO:0000256" key="2">
    <source>
        <dbReference type="ARBA" id="ARBA00007349"/>
    </source>
</evidence>
<dbReference type="eggNOG" id="COG0471">
    <property type="taxonomic scope" value="Bacteria"/>
</dbReference>
<dbReference type="Proteomes" id="UP000028007">
    <property type="component" value="Unassembled WGS sequence"/>
</dbReference>
<keyword evidence="3 6" id="KW-0812">Transmembrane</keyword>
<evidence type="ECO:0000256" key="4">
    <source>
        <dbReference type="ARBA" id="ARBA00022989"/>
    </source>
</evidence>
<dbReference type="GO" id="GO:0016020">
    <property type="term" value="C:membrane"/>
    <property type="evidence" value="ECO:0007669"/>
    <property type="project" value="UniProtKB-SubCell"/>
</dbReference>
<evidence type="ECO:0000256" key="5">
    <source>
        <dbReference type="ARBA" id="ARBA00023136"/>
    </source>
</evidence>
<proteinExistence type="inferred from homology"/>
<keyword evidence="8" id="KW-1185">Reference proteome</keyword>
<name>A0A081PL00_9SPHI</name>
<dbReference type="InterPro" id="IPR030676">
    <property type="entry name" value="CitT-rel"/>
</dbReference>
<organism evidence="7 8">
    <name type="scientific">Pedobacter antarcticus 4BY</name>
    <dbReference type="NCBI Taxonomy" id="1358423"/>
    <lineage>
        <taxon>Bacteria</taxon>
        <taxon>Pseudomonadati</taxon>
        <taxon>Bacteroidota</taxon>
        <taxon>Sphingobacteriia</taxon>
        <taxon>Sphingobacteriales</taxon>
        <taxon>Sphingobacteriaceae</taxon>
        <taxon>Pedobacter</taxon>
    </lineage>
</organism>
<evidence type="ECO:0000256" key="3">
    <source>
        <dbReference type="ARBA" id="ARBA00022692"/>
    </source>
</evidence>
<dbReference type="PIRSF" id="PIRSF002457">
    <property type="entry name" value="DASS"/>
    <property type="match status" value="1"/>
</dbReference>